<dbReference type="Proteomes" id="UP000240317">
    <property type="component" value="Unassembled WGS sequence"/>
</dbReference>
<keyword evidence="1" id="KW-0472">Membrane</keyword>
<proteinExistence type="predicted"/>
<accession>A0A2T3W4G5</accession>
<feature type="transmembrane region" description="Helical" evidence="1">
    <location>
        <begin position="44"/>
        <end position="62"/>
    </location>
</feature>
<feature type="transmembrane region" description="Helical" evidence="1">
    <location>
        <begin position="95"/>
        <end position="113"/>
    </location>
</feature>
<feature type="transmembrane region" description="Helical" evidence="1">
    <location>
        <begin position="223"/>
        <end position="244"/>
    </location>
</feature>
<comment type="caution">
    <text evidence="2">The sequence shown here is derived from an EMBL/GenBank/DDBJ whole genome shotgun (WGS) entry which is preliminary data.</text>
</comment>
<protein>
    <submittedName>
        <fullName evidence="2">YibE/F family protein</fullName>
    </submittedName>
</protein>
<evidence type="ECO:0000256" key="1">
    <source>
        <dbReference type="SAM" id="Phobius"/>
    </source>
</evidence>
<dbReference type="OrthoDB" id="5846312at2"/>
<dbReference type="EMBL" id="PYSV01000020">
    <property type="protein sequence ID" value="PTA66785.1"/>
    <property type="molecule type" value="Genomic_DNA"/>
</dbReference>
<dbReference type="InterPro" id="IPR012507">
    <property type="entry name" value="YibE_F"/>
</dbReference>
<evidence type="ECO:0000313" key="2">
    <source>
        <dbReference type="EMBL" id="PTA66785.1"/>
    </source>
</evidence>
<dbReference type="Pfam" id="PF07907">
    <property type="entry name" value="YibE_F"/>
    <property type="match status" value="1"/>
</dbReference>
<keyword evidence="1" id="KW-0812">Transmembrane</keyword>
<keyword evidence="3" id="KW-1185">Reference proteome</keyword>
<dbReference type="AlphaFoldDB" id="A0A2T3W4G5"/>
<feature type="transmembrane region" description="Helical" evidence="1">
    <location>
        <begin position="69"/>
        <end position="89"/>
    </location>
</feature>
<keyword evidence="1" id="KW-1133">Transmembrane helix</keyword>
<feature type="transmembrane region" description="Helical" evidence="1">
    <location>
        <begin position="162"/>
        <end position="181"/>
    </location>
</feature>
<evidence type="ECO:0000313" key="3">
    <source>
        <dbReference type="Proteomes" id="UP000240317"/>
    </source>
</evidence>
<dbReference type="PANTHER" id="PTHR41771:SF1">
    <property type="entry name" value="MEMBRANE PROTEIN"/>
    <property type="match status" value="1"/>
</dbReference>
<reference evidence="2 3" key="1">
    <citation type="submission" date="2018-03" db="EMBL/GenBank/DDBJ databases">
        <title>Draft genome of Deinococcus sp. OD32.</title>
        <authorList>
            <person name="Wang X.-P."/>
            <person name="Du Z.-J."/>
        </authorList>
    </citation>
    <scope>NUCLEOTIDE SEQUENCE [LARGE SCALE GENOMIC DNA]</scope>
    <source>
        <strain evidence="2 3">OD32</strain>
    </source>
</reference>
<feature type="transmembrane region" description="Helical" evidence="1">
    <location>
        <begin position="122"/>
        <end position="142"/>
    </location>
</feature>
<organism evidence="2 3">
    <name type="scientific">Deinococcus arcticus</name>
    <dbReference type="NCBI Taxonomy" id="2136176"/>
    <lineage>
        <taxon>Bacteria</taxon>
        <taxon>Thermotogati</taxon>
        <taxon>Deinococcota</taxon>
        <taxon>Deinococci</taxon>
        <taxon>Deinococcales</taxon>
        <taxon>Deinococcaceae</taxon>
        <taxon>Deinococcus</taxon>
    </lineage>
</organism>
<sequence>MITLASGELVNAVSYADGPTYQRGQPVIVWKSGKNYVLYDPVRFPYLAGLLTAVMVIAVTVARGKGLRAILGSAMTLGALWVFILPTLLSGDRSPLLTIPALTLVLAVCVYLVHGWNWKSHAALAALTMATTAGYFITLWVAHLTQLSGGADKAAVVAQNSYGLDAVSLYVVGVVLSALGAMNDVTVTQASVVETVADSQPALPFRRLYALGMQVGGDHVGSMVTVLVLGYAASALPLLLLLRANQTTPLWVTLSGEAMFSELAGLLIALITMLLAVPLSTALAAWWLRRREPRLVDSGQIT</sequence>
<name>A0A2T3W4G5_9DEIO</name>
<feature type="transmembrane region" description="Helical" evidence="1">
    <location>
        <begin position="264"/>
        <end position="288"/>
    </location>
</feature>
<gene>
    <name evidence="2" type="ORF">C8263_16120</name>
</gene>
<dbReference type="PANTHER" id="PTHR41771">
    <property type="entry name" value="MEMBRANE PROTEIN-RELATED"/>
    <property type="match status" value="1"/>
</dbReference>